<evidence type="ECO:0000256" key="1">
    <source>
        <dbReference type="SAM" id="Phobius"/>
    </source>
</evidence>
<comment type="caution">
    <text evidence="2">The sequence shown here is derived from an EMBL/GenBank/DDBJ whole genome shotgun (WGS) entry which is preliminary data.</text>
</comment>
<keyword evidence="1" id="KW-1133">Transmembrane helix</keyword>
<dbReference type="Proteomes" id="UP000631181">
    <property type="component" value="Unassembled WGS sequence"/>
</dbReference>
<keyword evidence="1" id="KW-0472">Membrane</keyword>
<evidence type="ECO:0000313" key="2">
    <source>
        <dbReference type="EMBL" id="KAF7720135.1"/>
    </source>
</evidence>
<protein>
    <submittedName>
        <fullName evidence="2">Uncharacterized protein</fullName>
    </submittedName>
</protein>
<organism evidence="2 3">
    <name type="scientific">Penicillium ucsense</name>
    <dbReference type="NCBI Taxonomy" id="2839758"/>
    <lineage>
        <taxon>Eukaryota</taxon>
        <taxon>Fungi</taxon>
        <taxon>Dikarya</taxon>
        <taxon>Ascomycota</taxon>
        <taxon>Pezizomycotina</taxon>
        <taxon>Eurotiomycetes</taxon>
        <taxon>Eurotiomycetidae</taxon>
        <taxon>Eurotiales</taxon>
        <taxon>Aspergillaceae</taxon>
        <taxon>Penicillium</taxon>
    </lineage>
</organism>
<keyword evidence="1" id="KW-0812">Transmembrane</keyword>
<name>A0A8J8WMG7_9EURO</name>
<feature type="transmembrane region" description="Helical" evidence="1">
    <location>
        <begin position="76"/>
        <end position="98"/>
    </location>
</feature>
<feature type="transmembrane region" description="Helical" evidence="1">
    <location>
        <begin position="177"/>
        <end position="202"/>
    </location>
</feature>
<proteinExistence type="predicted"/>
<dbReference type="AlphaFoldDB" id="A0A8J8WMG7"/>
<sequence>MSSNTSMAGSMEESNFLKRTRTVHWALLSLSVLTTAVAVAVVACEAVPLQHHQNTAQWASIGLALWPLNLDVRPNIAALACGCVVGVLSVAYTIVALLPSPRPRIKLLNSYSSASSFAGFLTALVAVTFSIYRPSASYPSGFTQGETLQSWTCKWKASNGAQSTPVDFSRDCHATQAGFALVCALLALQILMGFAAIAGTLAQRDVARRREENTQLEKLEIATKQVYHA</sequence>
<evidence type="ECO:0000313" key="3">
    <source>
        <dbReference type="Proteomes" id="UP000631181"/>
    </source>
</evidence>
<accession>A0A8J8WMG7</accession>
<dbReference type="OrthoDB" id="3890746at2759"/>
<gene>
    <name evidence="2" type="ORF">PECM_000054</name>
</gene>
<keyword evidence="3" id="KW-1185">Reference proteome</keyword>
<reference evidence="2" key="1">
    <citation type="journal article" date="2020" name="Front. Microbiol.">
        <title>Gene regulatory networks of Penicillium echinulatum 2HH and Penicillium oxalicum 114-2 inferred by a computational biology approach.</title>
        <authorList>
            <person name="Lenz A.R."/>
            <person name="Galan-Vasquez E."/>
            <person name="Balbinot E."/>
            <person name="De Abreu F.P."/>
            <person name="De Oliveira N.S."/>
            <person name="Da Rosa L.O."/>
            <person name="De Avila E Silva S."/>
            <person name="Camassola M."/>
            <person name="Dillon A.J.P."/>
            <person name="Perez-Rueda E."/>
        </authorList>
    </citation>
    <scope>NUCLEOTIDE SEQUENCE</scope>
    <source>
        <strain evidence="2">S1M29</strain>
    </source>
</reference>
<dbReference type="EMBL" id="WIWV01000001">
    <property type="protein sequence ID" value="KAF7720135.1"/>
    <property type="molecule type" value="Genomic_DNA"/>
</dbReference>
<feature type="transmembrane region" description="Helical" evidence="1">
    <location>
        <begin position="110"/>
        <end position="132"/>
    </location>
</feature>